<reference evidence="2 3" key="1">
    <citation type="submission" date="2015-03" db="EMBL/GenBank/DDBJ databases">
        <title>Genome sequence of Kiloniella sp. P1-1, isolated from the gut microflora of Pacific white shrimp, Penaeus vannamei.</title>
        <authorList>
            <person name="Shao Z."/>
            <person name="Wang L."/>
            <person name="Li X."/>
        </authorList>
    </citation>
    <scope>NUCLEOTIDE SEQUENCE [LARGE SCALE GENOMIC DNA]</scope>
    <source>
        <strain evidence="2 3">P1-1</strain>
    </source>
</reference>
<gene>
    <name evidence="2" type="ORF">WH95_02410</name>
</gene>
<evidence type="ECO:0000313" key="2">
    <source>
        <dbReference type="EMBL" id="KKJ78210.1"/>
    </source>
</evidence>
<protein>
    <submittedName>
        <fullName evidence="2">Uncharacterized protein</fullName>
    </submittedName>
</protein>
<name>A0A0M2RDZ1_9PROT</name>
<dbReference type="Proteomes" id="UP000034491">
    <property type="component" value="Unassembled WGS sequence"/>
</dbReference>
<sequence length="188" mass="21020">MTCSKTPGHENWSRLSKSYPLKNYRFEPSELLVLDLLRYYCQSYADPDSHAWEKAFVLGEKELGPYDGAWVVNATASYIGTIRHERKTAFEFIVSCCEVCRQQVCVTELNALWLVQAARTGNTLAMETAGRLTLDRAGYWSGLDALLVKARHLGSVLNEVFPEERQHGQGRGALTGFSTGAISKGQMH</sequence>
<evidence type="ECO:0000256" key="1">
    <source>
        <dbReference type="SAM" id="MobiDB-lite"/>
    </source>
</evidence>
<feature type="region of interest" description="Disordered" evidence="1">
    <location>
        <begin position="168"/>
        <end position="188"/>
    </location>
</feature>
<keyword evidence="3" id="KW-1185">Reference proteome</keyword>
<dbReference type="EMBL" id="LANI01000002">
    <property type="protein sequence ID" value="KKJ78210.1"/>
    <property type="molecule type" value="Genomic_DNA"/>
</dbReference>
<comment type="caution">
    <text evidence="2">The sequence shown here is derived from an EMBL/GenBank/DDBJ whole genome shotgun (WGS) entry which is preliminary data.</text>
</comment>
<accession>A0A0M2RDZ1</accession>
<dbReference type="OrthoDB" id="7691213at2"/>
<evidence type="ECO:0000313" key="3">
    <source>
        <dbReference type="Proteomes" id="UP000034491"/>
    </source>
</evidence>
<proteinExistence type="predicted"/>
<organism evidence="2 3">
    <name type="scientific">Kiloniella litopenaei</name>
    <dbReference type="NCBI Taxonomy" id="1549748"/>
    <lineage>
        <taxon>Bacteria</taxon>
        <taxon>Pseudomonadati</taxon>
        <taxon>Pseudomonadota</taxon>
        <taxon>Alphaproteobacteria</taxon>
        <taxon>Rhodospirillales</taxon>
        <taxon>Kiloniellaceae</taxon>
        <taxon>Kiloniella</taxon>
    </lineage>
</organism>
<dbReference type="AlphaFoldDB" id="A0A0M2RDZ1"/>
<dbReference type="RefSeq" id="WP_046502522.1">
    <property type="nucleotide sequence ID" value="NZ_LANI01000002.1"/>
</dbReference>